<evidence type="ECO:0000256" key="2">
    <source>
        <dbReference type="ARBA" id="ARBA00022898"/>
    </source>
</evidence>
<dbReference type="EMBL" id="LLZG01000393">
    <property type="protein sequence ID" value="KUL22784.1"/>
    <property type="molecule type" value="Genomic_DNA"/>
</dbReference>
<evidence type="ECO:0000256" key="1">
    <source>
        <dbReference type="ARBA" id="ARBA00005384"/>
    </source>
</evidence>
<dbReference type="InterPro" id="IPR000524">
    <property type="entry name" value="Tscrpt_reg_HTH_GntR"/>
</dbReference>
<dbReference type="GO" id="GO:0003700">
    <property type="term" value="F:DNA-binding transcription factor activity"/>
    <property type="evidence" value="ECO:0007669"/>
    <property type="project" value="InterPro"/>
</dbReference>
<keyword evidence="3" id="KW-0805">Transcription regulation</keyword>
<comment type="caution">
    <text evidence="7">The sequence shown here is derived from an EMBL/GenBank/DDBJ whole genome shotgun (WGS) entry which is preliminary data.</text>
</comment>
<dbReference type="OrthoDB" id="4336542at2"/>
<dbReference type="AlphaFoldDB" id="A0A101J9R1"/>
<dbReference type="Pfam" id="PF00392">
    <property type="entry name" value="GntR"/>
    <property type="match status" value="1"/>
</dbReference>
<dbReference type="InterPro" id="IPR036388">
    <property type="entry name" value="WH-like_DNA-bd_sf"/>
</dbReference>
<dbReference type="SUPFAM" id="SSF46785">
    <property type="entry name" value="Winged helix' DNA-binding domain"/>
    <property type="match status" value="1"/>
</dbReference>
<dbReference type="InterPro" id="IPR036390">
    <property type="entry name" value="WH_DNA-bd_sf"/>
</dbReference>
<dbReference type="Gene3D" id="3.40.640.10">
    <property type="entry name" value="Type I PLP-dependent aspartate aminotransferase-like (Major domain)"/>
    <property type="match status" value="1"/>
</dbReference>
<dbReference type="GO" id="GO:0003677">
    <property type="term" value="F:DNA binding"/>
    <property type="evidence" value="ECO:0007669"/>
    <property type="project" value="UniProtKB-KW"/>
</dbReference>
<accession>A0A101J9R1</accession>
<dbReference type="Gene3D" id="3.90.1150.10">
    <property type="entry name" value="Aspartate Aminotransferase, domain 1"/>
    <property type="match status" value="1"/>
</dbReference>
<name>A0A101J9R1_9ACTN</name>
<evidence type="ECO:0000256" key="5">
    <source>
        <dbReference type="ARBA" id="ARBA00023163"/>
    </source>
</evidence>
<dbReference type="PROSITE" id="PS50949">
    <property type="entry name" value="HTH_GNTR"/>
    <property type="match status" value="1"/>
</dbReference>
<dbReference type="PANTHER" id="PTHR46577">
    <property type="entry name" value="HTH-TYPE TRANSCRIPTIONAL REGULATORY PROTEIN GABR"/>
    <property type="match status" value="1"/>
</dbReference>
<dbReference type="CDD" id="cd00609">
    <property type="entry name" value="AAT_like"/>
    <property type="match status" value="1"/>
</dbReference>
<organism evidence="7 8">
    <name type="scientific">Streptomyces regalis</name>
    <dbReference type="NCBI Taxonomy" id="68262"/>
    <lineage>
        <taxon>Bacteria</taxon>
        <taxon>Bacillati</taxon>
        <taxon>Actinomycetota</taxon>
        <taxon>Actinomycetes</taxon>
        <taxon>Kitasatosporales</taxon>
        <taxon>Streptomycetaceae</taxon>
        <taxon>Streptomyces</taxon>
    </lineage>
</organism>
<dbReference type="RefSeq" id="WP_062713168.1">
    <property type="nucleotide sequence ID" value="NZ_LLZG01000393.1"/>
</dbReference>
<keyword evidence="2" id="KW-0663">Pyridoxal phosphate</keyword>
<dbReference type="GO" id="GO:0030170">
    <property type="term" value="F:pyridoxal phosphate binding"/>
    <property type="evidence" value="ECO:0007669"/>
    <property type="project" value="InterPro"/>
</dbReference>
<evidence type="ECO:0000313" key="8">
    <source>
        <dbReference type="Proteomes" id="UP000053923"/>
    </source>
</evidence>
<dbReference type="InterPro" id="IPR015421">
    <property type="entry name" value="PyrdxlP-dep_Trfase_major"/>
</dbReference>
<evidence type="ECO:0000313" key="7">
    <source>
        <dbReference type="EMBL" id="KUL22784.1"/>
    </source>
</evidence>
<reference evidence="8" key="1">
    <citation type="submission" date="2015-10" db="EMBL/GenBank/DDBJ databases">
        <authorList>
            <person name="Ju K.-S."/>
            <person name="Doroghazi J.R."/>
            <person name="Metcalf W.W."/>
        </authorList>
    </citation>
    <scope>NUCLEOTIDE SEQUENCE [LARGE SCALE GENOMIC DNA]</scope>
    <source>
        <strain evidence="8">NRRL 3151</strain>
    </source>
</reference>
<dbReference type="InterPro" id="IPR015422">
    <property type="entry name" value="PyrdxlP-dep_Trfase_small"/>
</dbReference>
<evidence type="ECO:0000256" key="4">
    <source>
        <dbReference type="ARBA" id="ARBA00023125"/>
    </source>
</evidence>
<keyword evidence="4" id="KW-0238">DNA-binding</keyword>
<dbReference type="InterPro" id="IPR051446">
    <property type="entry name" value="HTH_trans_reg/aminotransferase"/>
</dbReference>
<dbReference type="Pfam" id="PF00155">
    <property type="entry name" value="Aminotran_1_2"/>
    <property type="match status" value="1"/>
</dbReference>
<evidence type="ECO:0000256" key="3">
    <source>
        <dbReference type="ARBA" id="ARBA00023015"/>
    </source>
</evidence>
<dbReference type="InterPro" id="IPR015424">
    <property type="entry name" value="PyrdxlP-dep_Trfase"/>
</dbReference>
<dbReference type="SMART" id="SM00345">
    <property type="entry name" value="HTH_GNTR"/>
    <property type="match status" value="1"/>
</dbReference>
<keyword evidence="5" id="KW-0804">Transcription</keyword>
<feature type="domain" description="HTH gntR-type" evidence="6">
    <location>
        <begin position="9"/>
        <end position="77"/>
    </location>
</feature>
<dbReference type="Proteomes" id="UP000053923">
    <property type="component" value="Unassembled WGS sequence"/>
</dbReference>
<dbReference type="Gene3D" id="1.10.10.10">
    <property type="entry name" value="Winged helix-like DNA-binding domain superfamily/Winged helix DNA-binding domain"/>
    <property type="match status" value="1"/>
</dbReference>
<sequence>MLGGYRIEGRRAAEIAASVERAVGAGELEPGQLLSPMRELAVELGVNPNTVAAAYRILRERGVIETAGRRGSRVRPKPATTGRESIRVDVPEGVRDVASGNPDPVLLPPLAKAFAAAAEQNDREPVLYGDAAVDPELARIARAAFDADGVPDGPIAVTSGSLDMIERVLAAHLKPGDAVAVEDPGWGSLLDLVPAVGLRTAPVGVDDEGPLPADVRRALEAGARALIVTCRAQNPTGAVVSAARARAIRSVLKDHPDVLLIEDDHGHGIVDLPLHALAGTPRSWAFVRSAAKAYGPDLRLAVFTGDAVTVDRVRGRQRLGPGWVSRIGQRALVRLWAEGAVDPKAVAAAYAGRRDALIAALAERGIAAHGRSGLNVWIPVPDETGAVARLLHAGWAVAPGARFRMSAPPGIRITVATLATDEIAPLAEAVAAAVGPAPARGYV</sequence>
<dbReference type="SUPFAM" id="SSF53383">
    <property type="entry name" value="PLP-dependent transferases"/>
    <property type="match status" value="1"/>
</dbReference>
<protein>
    <submittedName>
        <fullName evidence="7">GntR family transcriptional regulator</fullName>
    </submittedName>
</protein>
<dbReference type="PANTHER" id="PTHR46577:SF1">
    <property type="entry name" value="HTH-TYPE TRANSCRIPTIONAL REGULATORY PROTEIN GABR"/>
    <property type="match status" value="1"/>
</dbReference>
<evidence type="ECO:0000259" key="6">
    <source>
        <dbReference type="PROSITE" id="PS50949"/>
    </source>
</evidence>
<comment type="similarity">
    <text evidence="1">In the C-terminal section; belongs to the class-I pyridoxal-phosphate-dependent aminotransferase family.</text>
</comment>
<dbReference type="InterPro" id="IPR004839">
    <property type="entry name" value="Aminotransferase_I/II_large"/>
</dbReference>
<dbReference type="CDD" id="cd07377">
    <property type="entry name" value="WHTH_GntR"/>
    <property type="match status" value="1"/>
</dbReference>
<gene>
    <name evidence="7" type="ORF">ADL12_41410</name>
</gene>
<proteinExistence type="inferred from homology"/>
<keyword evidence="8" id="KW-1185">Reference proteome</keyword>